<dbReference type="GO" id="GO:0016757">
    <property type="term" value="F:glycosyltransferase activity"/>
    <property type="evidence" value="ECO:0007669"/>
    <property type="project" value="UniProtKB-KW"/>
</dbReference>
<comment type="caution">
    <text evidence="2">The sequence shown here is derived from an EMBL/GenBank/DDBJ whole genome shotgun (WGS) entry which is preliminary data.</text>
</comment>
<proteinExistence type="predicted"/>
<protein>
    <submittedName>
        <fullName evidence="2">Phosphoribosyltransferase</fullName>
    </submittedName>
</protein>
<dbReference type="InterPro" id="IPR029057">
    <property type="entry name" value="PRTase-like"/>
</dbReference>
<keyword evidence="3" id="KW-1185">Reference proteome</keyword>
<dbReference type="Proteomes" id="UP001520878">
    <property type="component" value="Unassembled WGS sequence"/>
</dbReference>
<gene>
    <name evidence="2" type="ORF">LJ739_05505</name>
</gene>
<dbReference type="SUPFAM" id="SSF53271">
    <property type="entry name" value="PRTase-like"/>
    <property type="match status" value="1"/>
</dbReference>
<sequence>MDFPFRDRLRAGQLLAEELKRYRRAKDTLILALPRGGVPVGCELALALGLPFDMLSVRKLTVPGEPELAMGAIASGDVVALNDDIIAHYGVKQSDIDQAIAREKVELNRRQAVYRGDKPFPELEGKTVILVDDGIATGATIKAAIRALHSAQPRSVIVAVPVGCEDALPDIRALADELVCLHTPVPFVAVGCWYNEFPQASDQTVLQHLSRVWTE</sequence>
<dbReference type="CDD" id="cd06223">
    <property type="entry name" value="PRTases_typeI"/>
    <property type="match status" value="1"/>
</dbReference>
<evidence type="ECO:0000259" key="1">
    <source>
        <dbReference type="Pfam" id="PF00156"/>
    </source>
</evidence>
<feature type="domain" description="Phosphoribosyltransferase" evidence="1">
    <location>
        <begin position="15"/>
        <end position="182"/>
    </location>
</feature>
<evidence type="ECO:0000313" key="3">
    <source>
        <dbReference type="Proteomes" id="UP001520878"/>
    </source>
</evidence>
<dbReference type="Pfam" id="PF00156">
    <property type="entry name" value="Pribosyltran"/>
    <property type="match status" value="1"/>
</dbReference>
<evidence type="ECO:0000313" key="2">
    <source>
        <dbReference type="EMBL" id="MCC2615691.1"/>
    </source>
</evidence>
<keyword evidence="2" id="KW-0808">Transferase</keyword>
<dbReference type="Gene3D" id="3.30.1310.20">
    <property type="entry name" value="PRTase-like"/>
    <property type="match status" value="1"/>
</dbReference>
<reference evidence="2 3" key="1">
    <citation type="submission" date="2021-10" db="EMBL/GenBank/DDBJ databases">
        <title>Draft genome of Aestuariibacter halophilus JC2043.</title>
        <authorList>
            <person name="Emsley S.A."/>
            <person name="Pfannmuller K.M."/>
            <person name="Ushijima B."/>
            <person name="Saw J.H."/>
            <person name="Videau P."/>
        </authorList>
    </citation>
    <scope>NUCLEOTIDE SEQUENCE [LARGE SCALE GENOMIC DNA]</scope>
    <source>
        <strain evidence="2 3">JC2043</strain>
    </source>
</reference>
<dbReference type="EMBL" id="JAJEWP010000001">
    <property type="protein sequence ID" value="MCC2615691.1"/>
    <property type="molecule type" value="Genomic_DNA"/>
</dbReference>
<organism evidence="2 3">
    <name type="scientific">Fluctibacter halophilus</name>
    <dbReference type="NCBI Taxonomy" id="226011"/>
    <lineage>
        <taxon>Bacteria</taxon>
        <taxon>Pseudomonadati</taxon>
        <taxon>Pseudomonadota</taxon>
        <taxon>Gammaproteobacteria</taxon>
        <taxon>Alteromonadales</taxon>
        <taxon>Alteromonadaceae</taxon>
        <taxon>Fluctibacter</taxon>
    </lineage>
</organism>
<keyword evidence="2" id="KW-0328">Glycosyltransferase</keyword>
<name>A0ABS8G914_9ALTE</name>
<dbReference type="Gene3D" id="3.40.50.2020">
    <property type="match status" value="1"/>
</dbReference>
<dbReference type="InterPro" id="IPR000836">
    <property type="entry name" value="PRTase_dom"/>
</dbReference>
<accession>A0ABS8G914</accession>
<dbReference type="RefSeq" id="WP_229157832.1">
    <property type="nucleotide sequence ID" value="NZ_JAJEWP010000001.1"/>
</dbReference>